<protein>
    <recommendedName>
        <fullName evidence="4">F-box domain-containing protein</fullName>
    </recommendedName>
</protein>
<accession>A0A433CWB0</accession>
<dbReference type="Proteomes" id="UP000268093">
    <property type="component" value="Unassembled WGS sequence"/>
</dbReference>
<evidence type="ECO:0000256" key="1">
    <source>
        <dbReference type="SAM" id="MobiDB-lite"/>
    </source>
</evidence>
<name>A0A433CWB0_9FUNG</name>
<dbReference type="EMBL" id="RBNI01012222">
    <property type="protein sequence ID" value="RUP42872.1"/>
    <property type="molecule type" value="Genomic_DNA"/>
</dbReference>
<evidence type="ECO:0000313" key="2">
    <source>
        <dbReference type="EMBL" id="RUP42872.1"/>
    </source>
</evidence>
<dbReference type="SUPFAM" id="SSF52047">
    <property type="entry name" value="RNI-like"/>
    <property type="match status" value="1"/>
</dbReference>
<proteinExistence type="predicted"/>
<keyword evidence="3" id="KW-1185">Reference proteome</keyword>
<reference evidence="2 3" key="1">
    <citation type="journal article" date="2018" name="New Phytol.">
        <title>Phylogenomics of Endogonaceae and evolution of mycorrhizas within Mucoromycota.</title>
        <authorList>
            <person name="Chang Y."/>
            <person name="Desiro A."/>
            <person name="Na H."/>
            <person name="Sandor L."/>
            <person name="Lipzen A."/>
            <person name="Clum A."/>
            <person name="Barry K."/>
            <person name="Grigoriev I.V."/>
            <person name="Martin F.M."/>
            <person name="Stajich J.E."/>
            <person name="Smith M.E."/>
            <person name="Bonito G."/>
            <person name="Spatafora J.W."/>
        </authorList>
    </citation>
    <scope>NUCLEOTIDE SEQUENCE [LARGE SCALE GENOMIC DNA]</scope>
    <source>
        <strain evidence="2 3">GMNB39</strain>
    </source>
</reference>
<evidence type="ECO:0008006" key="4">
    <source>
        <dbReference type="Google" id="ProtNLM"/>
    </source>
</evidence>
<gene>
    <name evidence="2" type="ORF">BC936DRAFT_137960</name>
</gene>
<dbReference type="AlphaFoldDB" id="A0A433CWB0"/>
<sequence length="370" mass="40389">MAPSGPIKIIVRTTPSGPIKIIVRTTPSSLSKKPTCAALSRPTNKPVGTTPSRASRTMLLPPELILICLKIVINAPETKNIFNLLLLNRAYRLFLLPILYRDLHLAGAHFAAFANPKQDRALHSFFLRHLKITGAIDISLKKLRPMTDKATNIVSITLDSITDASSPQDYEEFFVSPPNPKTIQAITIVRCPLVSRPWVIRGLARFENLRILHIDRYDEDAAAITNLMSDLANHIDGVPRIKALLITSNFLAPATLLTSVSAVAPTLEYLSLARTWVSGKALRAMATKLVSLRALDLGGCKKGFETADVVDFVISNAAVNVNAVGGQLKIHVGGCERVCEKELAEKLKGMGKVVGEGFEGEDVMRWLGMQ</sequence>
<dbReference type="Gene3D" id="3.80.10.10">
    <property type="entry name" value="Ribonuclease Inhibitor"/>
    <property type="match status" value="1"/>
</dbReference>
<feature type="compositionally biased region" description="Polar residues" evidence="1">
    <location>
        <begin position="41"/>
        <end position="53"/>
    </location>
</feature>
<feature type="region of interest" description="Disordered" evidence="1">
    <location>
        <begin position="32"/>
        <end position="53"/>
    </location>
</feature>
<evidence type="ECO:0000313" key="3">
    <source>
        <dbReference type="Proteomes" id="UP000268093"/>
    </source>
</evidence>
<comment type="caution">
    <text evidence="2">The sequence shown here is derived from an EMBL/GenBank/DDBJ whole genome shotgun (WGS) entry which is preliminary data.</text>
</comment>
<organism evidence="2 3">
    <name type="scientific">Jimgerdemannia flammicorona</name>
    <dbReference type="NCBI Taxonomy" id="994334"/>
    <lineage>
        <taxon>Eukaryota</taxon>
        <taxon>Fungi</taxon>
        <taxon>Fungi incertae sedis</taxon>
        <taxon>Mucoromycota</taxon>
        <taxon>Mucoromycotina</taxon>
        <taxon>Endogonomycetes</taxon>
        <taxon>Endogonales</taxon>
        <taxon>Endogonaceae</taxon>
        <taxon>Jimgerdemannia</taxon>
    </lineage>
</organism>
<dbReference type="InterPro" id="IPR032675">
    <property type="entry name" value="LRR_dom_sf"/>
</dbReference>